<organism evidence="3 4">
    <name type="scientific">Pseudooceanicola antarcticus</name>
    <dbReference type="NCBI Taxonomy" id="1247613"/>
    <lineage>
        <taxon>Bacteria</taxon>
        <taxon>Pseudomonadati</taxon>
        <taxon>Pseudomonadota</taxon>
        <taxon>Alphaproteobacteria</taxon>
        <taxon>Rhodobacterales</taxon>
        <taxon>Paracoccaceae</taxon>
        <taxon>Pseudooceanicola</taxon>
    </lineage>
</organism>
<reference evidence="3 4" key="1">
    <citation type="submission" date="2017-09" db="EMBL/GenBank/DDBJ databases">
        <authorList>
            <person name="Ehlers B."/>
            <person name="Leendertz F.H."/>
        </authorList>
    </citation>
    <scope>NUCLEOTIDE SEQUENCE [LARGE SCALE GENOMIC DNA]</scope>
    <source>
        <strain evidence="3 4">CGMCC 1.12662</strain>
    </source>
</reference>
<dbReference type="EMBL" id="PGTD01000015">
    <property type="protein sequence ID" value="PJE29746.1"/>
    <property type="molecule type" value="Genomic_DNA"/>
</dbReference>
<dbReference type="Proteomes" id="UP000231702">
    <property type="component" value="Unassembled WGS sequence"/>
</dbReference>
<accession>A0A285J2Y9</accession>
<sequence>MSAPDTNLTREKRRHRPAVWGIALAVAFGLGMLFAIMLQGTDGETPPAGTAATAPASATAD</sequence>
<keyword evidence="1" id="KW-0472">Membrane</keyword>
<dbReference type="RefSeq" id="WP_097146560.1">
    <property type="nucleotide sequence ID" value="NZ_OBEA01000005.1"/>
</dbReference>
<evidence type="ECO:0000256" key="1">
    <source>
        <dbReference type="SAM" id="Phobius"/>
    </source>
</evidence>
<evidence type="ECO:0000313" key="3">
    <source>
        <dbReference type="EMBL" id="SNY54572.1"/>
    </source>
</evidence>
<dbReference type="AlphaFoldDB" id="A0A285J2Y9"/>
<protein>
    <submittedName>
        <fullName evidence="3">Uncharacterized protein</fullName>
    </submittedName>
</protein>
<evidence type="ECO:0000313" key="2">
    <source>
        <dbReference type="EMBL" id="PJE29746.1"/>
    </source>
</evidence>
<dbReference type="OrthoDB" id="7779177at2"/>
<name>A0A285J2Y9_9RHOB</name>
<reference evidence="2 5" key="2">
    <citation type="journal article" date="2018" name="Int. J. Syst. Evol. Microbiol.">
        <title>Pseudooceanicola lipolyticus sp. nov., a marine alphaproteobacterium, reclassification of Oceanicola flagellatus as Pseudooceanicola flagellatus comb. nov. and emended description of the genus Pseudooceanicola.</title>
        <authorList>
            <person name="Huang M.-M."/>
            <person name="Guo L.-L."/>
            <person name="Wu Y.-H."/>
            <person name="Lai Q.-L."/>
            <person name="Shao Z.-Z."/>
            <person name="Wang C.-S."/>
            <person name="Wu M."/>
            <person name="Xu X.-W."/>
        </authorList>
    </citation>
    <scope>NUCLEOTIDE SEQUENCE [LARGE SCALE GENOMIC DNA]</scope>
    <source>
        <strain evidence="2 5">Ar-45</strain>
    </source>
</reference>
<dbReference type="Proteomes" id="UP000231655">
    <property type="component" value="Unassembled WGS sequence"/>
</dbReference>
<gene>
    <name evidence="2" type="ORF">CVM39_07525</name>
    <name evidence="3" type="ORF">SAMN06297129_2856</name>
</gene>
<dbReference type="EMBL" id="OBEA01000005">
    <property type="protein sequence ID" value="SNY54572.1"/>
    <property type="molecule type" value="Genomic_DNA"/>
</dbReference>
<feature type="transmembrane region" description="Helical" evidence="1">
    <location>
        <begin position="18"/>
        <end position="38"/>
    </location>
</feature>
<proteinExistence type="predicted"/>
<evidence type="ECO:0000313" key="4">
    <source>
        <dbReference type="Proteomes" id="UP000231655"/>
    </source>
</evidence>
<evidence type="ECO:0000313" key="5">
    <source>
        <dbReference type="Proteomes" id="UP000231702"/>
    </source>
</evidence>
<keyword evidence="5" id="KW-1185">Reference proteome</keyword>
<keyword evidence="1" id="KW-1133">Transmembrane helix</keyword>
<keyword evidence="1" id="KW-0812">Transmembrane</keyword>